<gene>
    <name evidence="1" type="ORF">L596_006853</name>
</gene>
<dbReference type="EMBL" id="AZBU02000002">
    <property type="protein sequence ID" value="TKR92141.1"/>
    <property type="molecule type" value="Genomic_DNA"/>
</dbReference>
<organism evidence="1">
    <name type="scientific">Steinernema carpocapsae</name>
    <name type="common">Entomopathogenic nematode</name>
    <dbReference type="NCBI Taxonomy" id="34508"/>
    <lineage>
        <taxon>Eukaryota</taxon>
        <taxon>Metazoa</taxon>
        <taxon>Ecdysozoa</taxon>
        <taxon>Nematoda</taxon>
        <taxon>Chromadorea</taxon>
        <taxon>Rhabditida</taxon>
        <taxon>Tylenchina</taxon>
        <taxon>Panagrolaimomorpha</taxon>
        <taxon>Strongyloidoidea</taxon>
        <taxon>Steinernematidae</taxon>
        <taxon>Steinernema</taxon>
    </lineage>
</organism>
<evidence type="ECO:0000313" key="1">
    <source>
        <dbReference type="EMBL" id="TKR92141.1"/>
    </source>
</evidence>
<name>A0A4U5P825_STECR</name>
<reference evidence="1" key="2">
    <citation type="journal article" date="2015" name="Genome Biol.">
        <title>Comparative genomics of Steinernema reveals deeply conserved gene regulatory networks.</title>
        <authorList>
            <person name="Dillman A.R."/>
            <person name="Macchietto M."/>
            <person name="Porter C.F."/>
            <person name="Rogers A."/>
            <person name="Williams B."/>
            <person name="Antoshechkin I."/>
            <person name="Lee M.M."/>
            <person name="Goodwin Z."/>
            <person name="Lu X."/>
            <person name="Lewis E.E."/>
            <person name="Goodrich-Blair H."/>
            <person name="Stock S.P."/>
            <person name="Adams B.J."/>
            <person name="Sternberg P.W."/>
            <person name="Mortazavi A."/>
        </authorList>
    </citation>
    <scope>NUCLEOTIDE SEQUENCE [LARGE SCALE GENOMIC DNA]</scope>
    <source>
        <strain evidence="1">ALL</strain>
    </source>
</reference>
<comment type="caution">
    <text evidence="1">The sequence shown here is derived from an EMBL/GenBank/DDBJ whole genome shotgun (WGS) entry which is preliminary data.</text>
</comment>
<reference evidence="1" key="3">
    <citation type="journal article" date="2019" name="G3 (Bethesda)">
        <title>Hybrid Assembly of the Genome of the Entomopathogenic Nematode Steinernema carpocapsae Identifies the X-Chromosome.</title>
        <authorList>
            <person name="Serra L."/>
            <person name="Macchietto M."/>
            <person name="Macias-Munoz A."/>
            <person name="McGill C.J."/>
            <person name="Rodriguez I.M."/>
            <person name="Rodriguez B."/>
            <person name="Murad R."/>
            <person name="Mortazavi A."/>
        </authorList>
    </citation>
    <scope>NUCLEOTIDE SEQUENCE</scope>
    <source>
        <strain evidence="1">ALL</strain>
    </source>
</reference>
<accession>A0A4U5P825</accession>
<protein>
    <submittedName>
        <fullName evidence="1">Uncharacterized protein</fullName>
    </submittedName>
</protein>
<dbReference type="AlphaFoldDB" id="A0A4U5P825"/>
<proteinExistence type="predicted"/>
<sequence length="340" mass="40036">MQRMRPTSFASVKPGDTEQVPVDEVLRVGRLEIGENVYENVNGGFNTDLLLQVEGHRKLLRGTIRGEHVIAEAFHVLEHKSELRKLADLETVVARQESFVVKRLGYLRKNEMEIYRLTENVMFPLVELFLLQFEWTRHNINKLCSLMTFYSEHMGKYFESQGCITRGPLGNGVFVDRHYKIKIDFCEFQRKVDTDADWALVHSFKQELGAKLRNLGLCRKKKALRVTETLEDSTTFVEKLFEANQAMVIKGNKLTELLLLGEYFDWILFPKEFVQDHLKQFKKFKFRIFEYSRWWGLARLGVFLAKQPLWVRLSPIPPLWSKTYRRLARDVFSNVGERYM</sequence>
<reference evidence="1" key="1">
    <citation type="submission" date="2013-11" db="EMBL/GenBank/DDBJ databases">
        <authorList>
            <person name="Sternberg P."/>
            <person name="Dillman A."/>
            <person name="Macchietto M."/>
        </authorList>
    </citation>
    <scope>NUCLEOTIDE SEQUENCE</scope>
    <source>
        <strain evidence="1">ALL</strain>
    </source>
</reference>